<dbReference type="Proteomes" id="UP000267027">
    <property type="component" value="Unassembled WGS sequence"/>
</dbReference>
<evidence type="ECO:0000313" key="2">
    <source>
        <dbReference type="Proteomes" id="UP000267027"/>
    </source>
</evidence>
<accession>A0A0R3PRL1</accession>
<keyword evidence="2" id="KW-1185">Reference proteome</keyword>
<evidence type="ECO:0000313" key="3">
    <source>
        <dbReference type="WBParaSite" id="ACOC_0000815501-mRNA-1"/>
    </source>
</evidence>
<reference evidence="1 2" key="2">
    <citation type="submission" date="2018-11" db="EMBL/GenBank/DDBJ databases">
        <authorList>
            <consortium name="Pathogen Informatics"/>
        </authorList>
    </citation>
    <scope>NUCLEOTIDE SEQUENCE [LARGE SCALE GENOMIC DNA]</scope>
    <source>
        <strain evidence="1 2">Costa Rica</strain>
    </source>
</reference>
<dbReference type="AlphaFoldDB" id="A0A0R3PRL1"/>
<dbReference type="WBParaSite" id="ACOC_0000815501-mRNA-1">
    <property type="protein sequence ID" value="ACOC_0000815501-mRNA-1"/>
    <property type="gene ID" value="ACOC_0000815501"/>
</dbReference>
<protein>
    <submittedName>
        <fullName evidence="1 3">Uncharacterized protein</fullName>
    </submittedName>
</protein>
<evidence type="ECO:0000313" key="1">
    <source>
        <dbReference type="EMBL" id="VDM59741.1"/>
    </source>
</evidence>
<organism evidence="3">
    <name type="scientific">Angiostrongylus costaricensis</name>
    <name type="common">Nematode worm</name>
    <dbReference type="NCBI Taxonomy" id="334426"/>
    <lineage>
        <taxon>Eukaryota</taxon>
        <taxon>Metazoa</taxon>
        <taxon>Ecdysozoa</taxon>
        <taxon>Nematoda</taxon>
        <taxon>Chromadorea</taxon>
        <taxon>Rhabditida</taxon>
        <taxon>Rhabditina</taxon>
        <taxon>Rhabditomorpha</taxon>
        <taxon>Strongyloidea</taxon>
        <taxon>Metastrongylidae</taxon>
        <taxon>Angiostrongylus</taxon>
    </lineage>
</organism>
<dbReference type="EMBL" id="UYYA01004122">
    <property type="protein sequence ID" value="VDM59741.1"/>
    <property type="molecule type" value="Genomic_DNA"/>
</dbReference>
<dbReference type="OrthoDB" id="5818577at2759"/>
<reference evidence="3" key="1">
    <citation type="submission" date="2017-02" db="UniProtKB">
        <authorList>
            <consortium name="WormBaseParasite"/>
        </authorList>
    </citation>
    <scope>IDENTIFICATION</scope>
</reference>
<proteinExistence type="predicted"/>
<sequence>MPPNGHMCSVDITVLSIAKSSEGPDCLRQAEYLEIEQATGNPSHPNGGKDTIRLRSCAHITPISIEMEPGTERYVRIKFISDERTDNDGSGFHADLLEAAGRIKYHVIALQEAKIKKADRRQLKSGALVISGGKVPSRIVSNVGFVVNSSVVHHVDSYEIFSHAKPSYSPTDVSDEYELEAFFYQMKELILSVKANFKEQ</sequence>
<gene>
    <name evidence="1" type="ORF">ACOC_LOCUS8156</name>
</gene>
<name>A0A0R3PRL1_ANGCS</name>